<protein>
    <submittedName>
        <fullName evidence="3">Reverse transcriptase (RNA-dependent DNA polymerase)</fullName>
    </submittedName>
</protein>
<reference evidence="3 4" key="1">
    <citation type="submission" date="2016-10" db="EMBL/GenBank/DDBJ databases">
        <authorList>
            <person name="de Groot N.N."/>
        </authorList>
    </citation>
    <scope>NUCLEOTIDE SEQUENCE [LARGE SCALE GENOMIC DNA]</scope>
    <source>
        <strain evidence="3 4">DSM 22789</strain>
    </source>
</reference>
<evidence type="ECO:0000256" key="1">
    <source>
        <dbReference type="ARBA" id="ARBA00034120"/>
    </source>
</evidence>
<gene>
    <name evidence="3" type="ORF">SAMN05660206_11621</name>
</gene>
<dbReference type="OrthoDB" id="9780724at2"/>
<comment type="similarity">
    <text evidence="1">Belongs to the bacterial reverse transcriptase family.</text>
</comment>
<dbReference type="STRING" id="683125.SAMN05660206_11621"/>
<keyword evidence="3" id="KW-0808">Transferase</keyword>
<evidence type="ECO:0000313" key="4">
    <source>
        <dbReference type="Proteomes" id="UP000198785"/>
    </source>
</evidence>
<accession>A0A1I6VPX6</accession>
<feature type="domain" description="Reverse transcriptase" evidence="2">
    <location>
        <begin position="50"/>
        <end position="278"/>
    </location>
</feature>
<proteinExistence type="inferred from homology"/>
<keyword evidence="3" id="KW-0695">RNA-directed DNA polymerase</keyword>
<dbReference type="GO" id="GO:0003964">
    <property type="term" value="F:RNA-directed DNA polymerase activity"/>
    <property type="evidence" value="ECO:0007669"/>
    <property type="project" value="UniProtKB-KW"/>
</dbReference>
<dbReference type="EMBL" id="FOZZ01000016">
    <property type="protein sequence ID" value="SFT15785.1"/>
    <property type="molecule type" value="Genomic_DNA"/>
</dbReference>
<organism evidence="3 4">
    <name type="scientific">Sphingobacterium wenxiniae</name>
    <dbReference type="NCBI Taxonomy" id="683125"/>
    <lineage>
        <taxon>Bacteria</taxon>
        <taxon>Pseudomonadati</taxon>
        <taxon>Bacteroidota</taxon>
        <taxon>Sphingobacteriia</taxon>
        <taxon>Sphingobacteriales</taxon>
        <taxon>Sphingobacteriaceae</taxon>
        <taxon>Sphingobacterium</taxon>
    </lineage>
</organism>
<evidence type="ECO:0000259" key="2">
    <source>
        <dbReference type="PROSITE" id="PS50878"/>
    </source>
</evidence>
<dbReference type="InterPro" id="IPR051083">
    <property type="entry name" value="GrpII_Intron_Splice-Mob/Def"/>
</dbReference>
<dbReference type="InterPro" id="IPR000477">
    <property type="entry name" value="RT_dom"/>
</dbReference>
<dbReference type="CDD" id="cd01651">
    <property type="entry name" value="RT_G2_intron"/>
    <property type="match status" value="1"/>
</dbReference>
<dbReference type="Proteomes" id="UP000198785">
    <property type="component" value="Unassembled WGS sequence"/>
</dbReference>
<dbReference type="Pfam" id="PF00078">
    <property type="entry name" value="RVT_1"/>
    <property type="match status" value="1"/>
</dbReference>
<evidence type="ECO:0000313" key="3">
    <source>
        <dbReference type="EMBL" id="SFT15785.1"/>
    </source>
</evidence>
<dbReference type="InterPro" id="IPR043502">
    <property type="entry name" value="DNA/RNA_pol_sf"/>
</dbReference>
<dbReference type="SUPFAM" id="SSF56672">
    <property type="entry name" value="DNA/RNA polymerases"/>
    <property type="match status" value="1"/>
</dbReference>
<dbReference type="PANTHER" id="PTHR34047">
    <property type="entry name" value="NUCLEAR INTRON MATURASE 1, MITOCHONDRIAL-RELATED"/>
    <property type="match status" value="1"/>
</dbReference>
<dbReference type="PANTHER" id="PTHR34047:SF8">
    <property type="entry name" value="PROTEIN YKFC"/>
    <property type="match status" value="1"/>
</dbReference>
<dbReference type="AlphaFoldDB" id="A0A1I6VPX6"/>
<dbReference type="PROSITE" id="PS50878">
    <property type="entry name" value="RT_POL"/>
    <property type="match status" value="1"/>
</dbReference>
<sequence length="463" mass="54654">MVLKRIYPRLFFNKKFFEKIFSSKILNSRSKGLDKMSARHFETIKVSQYEKVIEKCLNGTFEYTPYLELLKVKNAKTPPRTISIASVRDRLVLYVLKEVLTAKFPESVNKKRPNRYIHEIKKFVKESEIDVHFIKVDIERFYDTIDRDILYSILEDRGLNAIFMNLIKKAVENPTLPPNTKKKDRAHFIKNIGIPQGLPISNILAQIYLSTLDQEISKRQFLYLRYVDDILILNQGAISSFRKDNIKKSLTKLKLSLNEEKTSSGKLSDGVTFLSYYINHSTISISEKNIQSHLRKIAGKFTWYKNGEKNSSRREDWLQDDRRFKEVFLEDLNEIITGSRSGSKNYGWLFYFSEMTDLSLLFRIDKIIDTFFQALDSFGNKPPMQLKKLVRTYYSVKYGTNQNYINNYDDYNTVRKKRKYLIYRGAIDPDSNKSDVEINYLFERFKNKKLKNLEKDLGYQYIS</sequence>
<name>A0A1I6VPX6_9SPHI</name>
<dbReference type="RefSeq" id="WP_093367487.1">
    <property type="nucleotide sequence ID" value="NZ_FOZZ01000016.1"/>
</dbReference>
<keyword evidence="4" id="KW-1185">Reference proteome</keyword>
<keyword evidence="3" id="KW-0548">Nucleotidyltransferase</keyword>